<dbReference type="eggNOG" id="ENOG50348V5">
    <property type="taxonomic scope" value="Bacteria"/>
</dbReference>
<feature type="transmembrane region" description="Helical" evidence="1">
    <location>
        <begin position="106"/>
        <end position="125"/>
    </location>
</feature>
<dbReference type="PATRIC" id="fig|472175.3.peg.435"/>
<sequence>MNSSKLLDWGLWACVAYFCCMAAAHFFGIKVPVLFVYYDTPFFAYQDKIISFAVVAYIALFYSAARVREVVPAALFTLWITAAGLAHVNLSDALGGLEGEKSMTAYWAQTALIGGIAMCLTALYLKAHRGTSDVPKP</sequence>
<feature type="transmembrane region" description="Helical" evidence="1">
    <location>
        <begin position="9"/>
        <end position="29"/>
    </location>
</feature>
<keyword evidence="3" id="KW-1185">Reference proteome</keyword>
<evidence type="ECO:0000313" key="2">
    <source>
        <dbReference type="EMBL" id="KFB09406.1"/>
    </source>
</evidence>
<gene>
    <name evidence="2" type="ORF">EL18_00421</name>
</gene>
<keyword evidence="1" id="KW-0472">Membrane</keyword>
<name>A0A084U8X0_9HYPH</name>
<proteinExistence type="predicted"/>
<reference evidence="2 3" key="1">
    <citation type="submission" date="2014-05" db="EMBL/GenBank/DDBJ databases">
        <title>Draft Genome Sequence of Nitratireductor basaltis Strain UMTGB225, A Marine Bacterium Isolated from Green Barrel Tunicate.</title>
        <authorList>
            <person name="Gan H.Y."/>
        </authorList>
    </citation>
    <scope>NUCLEOTIDE SEQUENCE [LARGE SCALE GENOMIC DNA]</scope>
    <source>
        <strain evidence="2 3">UMTGB225</strain>
    </source>
</reference>
<dbReference type="STRING" id="472175.EL18_00421"/>
<evidence type="ECO:0000256" key="1">
    <source>
        <dbReference type="SAM" id="Phobius"/>
    </source>
</evidence>
<keyword evidence="1" id="KW-1133">Transmembrane helix</keyword>
<protein>
    <recommendedName>
        <fullName evidence="4">Transmembrane protein</fullName>
    </recommendedName>
</protein>
<dbReference type="RefSeq" id="WP_036479270.1">
    <property type="nucleotide sequence ID" value="NZ_JMQM01000001.1"/>
</dbReference>
<dbReference type="EMBL" id="JMQM01000001">
    <property type="protein sequence ID" value="KFB09406.1"/>
    <property type="molecule type" value="Genomic_DNA"/>
</dbReference>
<evidence type="ECO:0000313" key="3">
    <source>
        <dbReference type="Proteomes" id="UP000053675"/>
    </source>
</evidence>
<feature type="transmembrane region" description="Helical" evidence="1">
    <location>
        <begin position="49"/>
        <end position="65"/>
    </location>
</feature>
<dbReference type="AlphaFoldDB" id="A0A084U8X0"/>
<dbReference type="OrthoDB" id="8232284at2"/>
<keyword evidence="1" id="KW-0812">Transmembrane</keyword>
<feature type="transmembrane region" description="Helical" evidence="1">
    <location>
        <begin position="70"/>
        <end position="86"/>
    </location>
</feature>
<organism evidence="2 3">
    <name type="scientific">Nitratireductor basaltis</name>
    <dbReference type="NCBI Taxonomy" id="472175"/>
    <lineage>
        <taxon>Bacteria</taxon>
        <taxon>Pseudomonadati</taxon>
        <taxon>Pseudomonadota</taxon>
        <taxon>Alphaproteobacteria</taxon>
        <taxon>Hyphomicrobiales</taxon>
        <taxon>Phyllobacteriaceae</taxon>
        <taxon>Nitratireductor</taxon>
    </lineage>
</organism>
<accession>A0A084U8X0</accession>
<dbReference type="Proteomes" id="UP000053675">
    <property type="component" value="Unassembled WGS sequence"/>
</dbReference>
<evidence type="ECO:0008006" key="4">
    <source>
        <dbReference type="Google" id="ProtNLM"/>
    </source>
</evidence>
<comment type="caution">
    <text evidence="2">The sequence shown here is derived from an EMBL/GenBank/DDBJ whole genome shotgun (WGS) entry which is preliminary data.</text>
</comment>